<accession>A0A150IME0</accession>
<proteinExistence type="predicted"/>
<dbReference type="GO" id="GO:0004540">
    <property type="term" value="F:RNA nuclease activity"/>
    <property type="evidence" value="ECO:0007669"/>
    <property type="project" value="InterPro"/>
</dbReference>
<evidence type="ECO:0000313" key="10">
    <source>
        <dbReference type="Proteomes" id="UP000092401"/>
    </source>
</evidence>
<evidence type="ECO:0000256" key="4">
    <source>
        <dbReference type="ARBA" id="ARBA00022741"/>
    </source>
</evidence>
<name>A0A150ITG1_9EURY</name>
<evidence type="ECO:0008006" key="11">
    <source>
        <dbReference type="Google" id="ProtNLM"/>
    </source>
</evidence>
<keyword evidence="3" id="KW-0540">Nuclease</keyword>
<comment type="caution">
    <text evidence="7">The sequence shown here is derived from an EMBL/GenBank/DDBJ whole genome shotgun (WGS) entry which is preliminary data.</text>
</comment>
<reference evidence="9 10" key="1">
    <citation type="journal article" date="2016" name="ISME J.">
        <title>Chasing the elusive Euryarchaeota class WSA2: genomes reveal a uniquely fastidious methyl-reducing methanogen.</title>
        <authorList>
            <person name="Nobu M.K."/>
            <person name="Narihiro T."/>
            <person name="Kuroda K."/>
            <person name="Mei R."/>
            <person name="Liu W.T."/>
        </authorList>
    </citation>
    <scope>NUCLEOTIDE SEQUENCE [LARGE SCALE GENOMIC DNA]</scope>
    <source>
        <strain evidence="6">B03fssc0709_Meth_Bin005</strain>
        <strain evidence="7">B15fssc0709_Meth_Bin003</strain>
        <strain evidence="8">BMIXfssc0709_Meth_Bin006</strain>
    </source>
</reference>
<evidence type="ECO:0000256" key="5">
    <source>
        <dbReference type="ARBA" id="ARBA00022801"/>
    </source>
</evidence>
<dbReference type="AlphaFoldDB" id="A0A150ITG1"/>
<evidence type="ECO:0000313" key="6">
    <source>
        <dbReference type="EMBL" id="KYC45965.1"/>
    </source>
</evidence>
<sequence>MPRDALIYFEDILNAIEKIERYVLLKEKEDCDLELVEDAILRNLEIIGEAIKNIPDDIRNNYPEVEWRSIAGLRDILIHSYFSVDGDILSEVVETKLPELKVQIESIIEEITRV</sequence>
<dbReference type="InterPro" id="IPR051813">
    <property type="entry name" value="HepT_RNase_toxin"/>
</dbReference>
<gene>
    <name evidence="6" type="ORF">APG10_00375</name>
    <name evidence="7" type="ORF">APG11_00489</name>
    <name evidence="8" type="ORF">APG12_00470</name>
</gene>
<evidence type="ECO:0000256" key="1">
    <source>
        <dbReference type="ARBA" id="ARBA00022553"/>
    </source>
</evidence>
<dbReference type="EMBL" id="LNGF01000008">
    <property type="protein sequence ID" value="KYC48250.1"/>
    <property type="molecule type" value="Genomic_DNA"/>
</dbReference>
<accession>A0A150J121</accession>
<dbReference type="Proteomes" id="UP000091929">
    <property type="component" value="Unassembled WGS sequence"/>
</dbReference>
<keyword evidence="2" id="KW-1277">Toxin-antitoxin system</keyword>
<dbReference type="PATRIC" id="fig|1706437.3.peg.492"/>
<dbReference type="EMBL" id="LNGE01000007">
    <property type="protein sequence ID" value="KYC45965.1"/>
    <property type="molecule type" value="Genomic_DNA"/>
</dbReference>
<keyword evidence="1" id="KW-0597">Phosphoprotein</keyword>
<organism evidence="7 9">
    <name type="scientific">Candidatus Methanofastidiosum methylothiophilum</name>
    <dbReference type="NCBI Taxonomy" id="1705564"/>
    <lineage>
        <taxon>Archaea</taxon>
        <taxon>Methanobacteriati</taxon>
        <taxon>Methanobacteriota</taxon>
        <taxon>Stenosarchaea group</taxon>
        <taxon>Candidatus Methanofastidiosia</taxon>
        <taxon>Candidatus Methanofastidiosales</taxon>
        <taxon>Candidatus Methanofastidiosaceae</taxon>
        <taxon>Candidatus Methanofastidiosum</taxon>
    </lineage>
</organism>
<dbReference type="Pfam" id="PF01934">
    <property type="entry name" value="HepT-like"/>
    <property type="match status" value="1"/>
</dbReference>
<evidence type="ECO:0000313" key="8">
    <source>
        <dbReference type="EMBL" id="KYC50907.1"/>
    </source>
</evidence>
<dbReference type="GO" id="GO:0016787">
    <property type="term" value="F:hydrolase activity"/>
    <property type="evidence" value="ECO:0007669"/>
    <property type="project" value="UniProtKB-KW"/>
</dbReference>
<evidence type="ECO:0000256" key="2">
    <source>
        <dbReference type="ARBA" id="ARBA00022649"/>
    </source>
</evidence>
<accession>A0A150ITG1</accession>
<evidence type="ECO:0000256" key="3">
    <source>
        <dbReference type="ARBA" id="ARBA00022722"/>
    </source>
</evidence>
<protein>
    <recommendedName>
        <fullName evidence="11">DUF86 domain-containing protein</fullName>
    </recommendedName>
</protein>
<dbReference type="Proteomes" id="UP000092403">
    <property type="component" value="Unassembled WGS sequence"/>
</dbReference>
<evidence type="ECO:0000313" key="9">
    <source>
        <dbReference type="Proteomes" id="UP000091929"/>
    </source>
</evidence>
<dbReference type="EMBL" id="LNJC01000006">
    <property type="protein sequence ID" value="KYC50907.1"/>
    <property type="molecule type" value="Genomic_DNA"/>
</dbReference>
<keyword evidence="4" id="KW-0547">Nucleotide-binding</keyword>
<dbReference type="PATRIC" id="fig|1706438.3.peg.469"/>
<dbReference type="PANTHER" id="PTHR34139">
    <property type="entry name" value="UPF0331 PROTEIN MJ0127"/>
    <property type="match status" value="1"/>
</dbReference>
<dbReference type="GO" id="GO:0110001">
    <property type="term" value="C:toxin-antitoxin complex"/>
    <property type="evidence" value="ECO:0007669"/>
    <property type="project" value="InterPro"/>
</dbReference>
<dbReference type="GO" id="GO:0000166">
    <property type="term" value="F:nucleotide binding"/>
    <property type="evidence" value="ECO:0007669"/>
    <property type="project" value="UniProtKB-KW"/>
</dbReference>
<dbReference type="PANTHER" id="PTHR34139:SF1">
    <property type="entry name" value="RNASE MJ1380-RELATED"/>
    <property type="match status" value="1"/>
</dbReference>
<dbReference type="InterPro" id="IPR008201">
    <property type="entry name" value="HepT-like"/>
</dbReference>
<evidence type="ECO:0000313" key="7">
    <source>
        <dbReference type="EMBL" id="KYC48250.1"/>
    </source>
</evidence>
<dbReference type="Proteomes" id="UP000092401">
    <property type="component" value="Unassembled WGS sequence"/>
</dbReference>
<dbReference type="PATRIC" id="fig|1706436.3.peg.378"/>
<keyword evidence="5" id="KW-0378">Hydrolase</keyword>